<feature type="transmembrane region" description="Helical" evidence="1">
    <location>
        <begin position="57"/>
        <end position="76"/>
    </location>
</feature>
<name>A0A2H9TP78_9FUNG</name>
<keyword evidence="3" id="KW-1185">Reference proteome</keyword>
<evidence type="ECO:0000256" key="1">
    <source>
        <dbReference type="SAM" id="Phobius"/>
    </source>
</evidence>
<accession>A0A2H9TP78</accession>
<dbReference type="AlphaFoldDB" id="A0A2H9TP78"/>
<comment type="caution">
    <text evidence="2">The sequence shown here is derived from an EMBL/GenBank/DDBJ whole genome shotgun (WGS) entry which is preliminary data.</text>
</comment>
<protein>
    <submittedName>
        <fullName evidence="2">Uncharacterized protein</fullName>
    </submittedName>
</protein>
<dbReference type="EMBL" id="MTSL01000052">
    <property type="protein sequence ID" value="PJF19555.1"/>
    <property type="molecule type" value="Genomic_DNA"/>
</dbReference>
<keyword evidence="1" id="KW-0812">Transmembrane</keyword>
<feature type="transmembrane region" description="Helical" evidence="1">
    <location>
        <begin position="25"/>
        <end position="45"/>
    </location>
</feature>
<gene>
    <name evidence="2" type="ORF">PSACC_00630</name>
</gene>
<reference evidence="2 3" key="1">
    <citation type="submission" date="2016-10" db="EMBL/GenBank/DDBJ databases">
        <title>The genome of Paramicrosporidium saccamoebae is the missing link in understanding Cryptomycota and Microsporidia evolution.</title>
        <authorList>
            <person name="Quandt C.A."/>
            <person name="Beaudet D."/>
            <person name="Corsaro D."/>
            <person name="Michel R."/>
            <person name="Corradi N."/>
            <person name="James T."/>
        </authorList>
    </citation>
    <scope>NUCLEOTIDE SEQUENCE [LARGE SCALE GENOMIC DNA]</scope>
    <source>
        <strain evidence="2 3">KSL3</strain>
    </source>
</reference>
<evidence type="ECO:0000313" key="3">
    <source>
        <dbReference type="Proteomes" id="UP000240830"/>
    </source>
</evidence>
<organism evidence="2 3">
    <name type="scientific">Paramicrosporidium saccamoebae</name>
    <dbReference type="NCBI Taxonomy" id="1246581"/>
    <lineage>
        <taxon>Eukaryota</taxon>
        <taxon>Fungi</taxon>
        <taxon>Fungi incertae sedis</taxon>
        <taxon>Cryptomycota</taxon>
        <taxon>Cryptomycota incertae sedis</taxon>
        <taxon>Paramicrosporidium</taxon>
    </lineage>
</organism>
<dbReference type="Proteomes" id="UP000240830">
    <property type="component" value="Unassembled WGS sequence"/>
</dbReference>
<proteinExistence type="predicted"/>
<keyword evidence="1" id="KW-0472">Membrane</keyword>
<evidence type="ECO:0000313" key="2">
    <source>
        <dbReference type="EMBL" id="PJF19555.1"/>
    </source>
</evidence>
<keyword evidence="1" id="KW-1133">Transmembrane helix</keyword>
<sequence length="108" mass="11849">MIGAGLAIQKGTYGRRATMSELRRNWIATIVYSLVAAIHLPQRWIQVMGVVLLGMEAVLAGFFNPIQAVVTGLIAASMMPVQWTYSWAFKPLHYAEPSTDVKPLSDGT</sequence>